<dbReference type="AlphaFoldDB" id="A0A9R1WXV4"/>
<keyword evidence="3" id="KW-1185">Reference proteome</keyword>
<keyword evidence="1" id="KW-0812">Transmembrane</keyword>
<keyword evidence="1" id="KW-0472">Membrane</keyword>
<evidence type="ECO:0000313" key="3">
    <source>
        <dbReference type="Proteomes" id="UP000235145"/>
    </source>
</evidence>
<gene>
    <name evidence="2" type="ORF">LSAT_V11C800412940</name>
</gene>
<organism evidence="2 3">
    <name type="scientific">Lactuca sativa</name>
    <name type="common">Garden lettuce</name>
    <dbReference type="NCBI Taxonomy" id="4236"/>
    <lineage>
        <taxon>Eukaryota</taxon>
        <taxon>Viridiplantae</taxon>
        <taxon>Streptophyta</taxon>
        <taxon>Embryophyta</taxon>
        <taxon>Tracheophyta</taxon>
        <taxon>Spermatophyta</taxon>
        <taxon>Magnoliopsida</taxon>
        <taxon>eudicotyledons</taxon>
        <taxon>Gunneridae</taxon>
        <taxon>Pentapetalae</taxon>
        <taxon>asterids</taxon>
        <taxon>campanulids</taxon>
        <taxon>Asterales</taxon>
        <taxon>Asteraceae</taxon>
        <taxon>Cichorioideae</taxon>
        <taxon>Cichorieae</taxon>
        <taxon>Lactucinae</taxon>
        <taxon>Lactuca</taxon>
    </lineage>
</organism>
<protein>
    <submittedName>
        <fullName evidence="2">Uncharacterized protein</fullName>
    </submittedName>
</protein>
<dbReference type="Proteomes" id="UP000235145">
    <property type="component" value="Unassembled WGS sequence"/>
</dbReference>
<name>A0A9R1WXV4_LACSA</name>
<evidence type="ECO:0000256" key="1">
    <source>
        <dbReference type="SAM" id="Phobius"/>
    </source>
</evidence>
<dbReference type="EMBL" id="NBSK02000008">
    <property type="protein sequence ID" value="KAJ0190629.1"/>
    <property type="molecule type" value="Genomic_DNA"/>
</dbReference>
<evidence type="ECO:0000313" key="2">
    <source>
        <dbReference type="EMBL" id="KAJ0190629.1"/>
    </source>
</evidence>
<proteinExistence type="predicted"/>
<reference evidence="2 3" key="1">
    <citation type="journal article" date="2017" name="Nat. Commun.">
        <title>Genome assembly with in vitro proximity ligation data and whole-genome triplication in lettuce.</title>
        <authorList>
            <person name="Reyes-Chin-Wo S."/>
            <person name="Wang Z."/>
            <person name="Yang X."/>
            <person name="Kozik A."/>
            <person name="Arikit S."/>
            <person name="Song C."/>
            <person name="Xia L."/>
            <person name="Froenicke L."/>
            <person name="Lavelle D.O."/>
            <person name="Truco M.J."/>
            <person name="Xia R."/>
            <person name="Zhu S."/>
            <person name="Xu C."/>
            <person name="Xu H."/>
            <person name="Xu X."/>
            <person name="Cox K."/>
            <person name="Korf I."/>
            <person name="Meyers B.C."/>
            <person name="Michelmore R.W."/>
        </authorList>
    </citation>
    <scope>NUCLEOTIDE SEQUENCE [LARGE SCALE GENOMIC DNA]</scope>
    <source>
        <strain evidence="3">cv. Salinas</strain>
        <tissue evidence="2">Seedlings</tissue>
    </source>
</reference>
<comment type="caution">
    <text evidence="2">The sequence shown here is derived from an EMBL/GenBank/DDBJ whole genome shotgun (WGS) entry which is preliminary data.</text>
</comment>
<accession>A0A9R1WXV4</accession>
<feature type="transmembrane region" description="Helical" evidence="1">
    <location>
        <begin position="21"/>
        <end position="50"/>
    </location>
</feature>
<keyword evidence="1" id="KW-1133">Transmembrane helix</keyword>
<sequence>MFKISMQGKFLYVDSLHKRGILIRYIVIGYLLLELKTPLISIEAVLVLIFSKPLTARMECVDHLLVECPYDNSIRYKIFRWCGLQKITTNFVDELLQFVAY</sequence>